<dbReference type="InterPro" id="IPR016164">
    <property type="entry name" value="FAD-linked_Oxase-like_C"/>
</dbReference>
<dbReference type="InterPro" id="IPR036318">
    <property type="entry name" value="FAD-bd_PCMH-like_sf"/>
</dbReference>
<reference evidence="4 5" key="1">
    <citation type="submission" date="2020-08" db="EMBL/GenBank/DDBJ databases">
        <title>The genome sequence of type strain Novosphingobium piscinae KCTC 42194.</title>
        <authorList>
            <person name="Liu Y."/>
        </authorList>
    </citation>
    <scope>NUCLEOTIDE SEQUENCE [LARGE SCALE GENOMIC DNA]</scope>
    <source>
        <strain evidence="4 5">KCTC 42194</strain>
    </source>
</reference>
<proteinExistence type="predicted"/>
<dbReference type="InterPro" id="IPR016169">
    <property type="entry name" value="FAD-bd_PCMH_sub2"/>
</dbReference>
<evidence type="ECO:0000256" key="2">
    <source>
        <dbReference type="ARBA" id="ARBA00022827"/>
    </source>
</evidence>
<dbReference type="InterPro" id="IPR006094">
    <property type="entry name" value="Oxid_FAD_bind_N"/>
</dbReference>
<dbReference type="EMBL" id="JACLAX010000010">
    <property type="protein sequence ID" value="MBC2669755.1"/>
    <property type="molecule type" value="Genomic_DNA"/>
</dbReference>
<keyword evidence="5" id="KW-1185">Reference proteome</keyword>
<evidence type="ECO:0000256" key="1">
    <source>
        <dbReference type="ARBA" id="ARBA00022630"/>
    </source>
</evidence>
<accession>A0A7X1FZA7</accession>
<dbReference type="Pfam" id="PF01565">
    <property type="entry name" value="FAD_binding_4"/>
    <property type="match status" value="1"/>
</dbReference>
<dbReference type="PANTHER" id="PTHR11748:SF103">
    <property type="entry name" value="GLYCOLATE OXIDASE SUBUNIT GLCE"/>
    <property type="match status" value="1"/>
</dbReference>
<dbReference type="GO" id="GO:0071949">
    <property type="term" value="F:FAD binding"/>
    <property type="evidence" value="ECO:0007669"/>
    <property type="project" value="InterPro"/>
</dbReference>
<keyword evidence="1" id="KW-0285">Flavoprotein</keyword>
<dbReference type="PANTHER" id="PTHR11748">
    <property type="entry name" value="D-LACTATE DEHYDROGENASE"/>
    <property type="match status" value="1"/>
</dbReference>
<organism evidence="4 5">
    <name type="scientific">Novosphingobium piscinae</name>
    <dbReference type="NCBI Taxonomy" id="1507448"/>
    <lineage>
        <taxon>Bacteria</taxon>
        <taxon>Pseudomonadati</taxon>
        <taxon>Pseudomonadota</taxon>
        <taxon>Alphaproteobacteria</taxon>
        <taxon>Sphingomonadales</taxon>
        <taxon>Sphingomonadaceae</taxon>
        <taxon>Novosphingobium</taxon>
    </lineage>
</organism>
<dbReference type="Gene3D" id="3.30.465.10">
    <property type="match status" value="1"/>
</dbReference>
<comment type="caution">
    <text evidence="4">The sequence shown here is derived from an EMBL/GenBank/DDBJ whole genome shotgun (WGS) entry which is preliminary data.</text>
</comment>
<dbReference type="SUPFAM" id="SSF55103">
    <property type="entry name" value="FAD-linked oxidases, C-terminal domain"/>
    <property type="match status" value="1"/>
</dbReference>
<feature type="domain" description="FAD-binding PCMH-type" evidence="3">
    <location>
        <begin position="1"/>
        <end position="178"/>
    </location>
</feature>
<dbReference type="AlphaFoldDB" id="A0A7X1FZA7"/>
<evidence type="ECO:0000313" key="5">
    <source>
        <dbReference type="Proteomes" id="UP000551327"/>
    </source>
</evidence>
<dbReference type="Proteomes" id="UP000551327">
    <property type="component" value="Unassembled WGS sequence"/>
</dbReference>
<dbReference type="InterPro" id="IPR016166">
    <property type="entry name" value="FAD-bd_PCMH"/>
</dbReference>
<dbReference type="SUPFAM" id="SSF56176">
    <property type="entry name" value="FAD-binding/transporter-associated domain-like"/>
    <property type="match status" value="1"/>
</dbReference>
<keyword evidence="2" id="KW-0274">FAD</keyword>
<evidence type="ECO:0000259" key="3">
    <source>
        <dbReference type="PROSITE" id="PS51387"/>
    </source>
</evidence>
<sequence>MVYRPACVEDLAETLRTAGARGETLAVTGSGSKPGLGPGEAAARLDLTALGGRVEHDPGELLLTAPAAIPLAEITSLLADAGQCLAFEPLSPAAIWGQGEGTLGGTVACALSGPRRPFAGAARDHVLGLAGVTGRGEIFRAGGKVLKNVTGFDLPRLLTGSRGTLAVITELTLKVLPLPPAEATLRLPAATAAGAVRLIAEALMVDGGLTGAAWRDGMVLLRLESTARALPALVAAAQARLPSGELVEGAASRALWAAAACLPAATDAGDSLWRCALPASRAPALAALLPAGAGLTLDWGGALAWLSLPPELAEFDVHAALATAAGREGHAERLRGPAGDIPPRAPLEPGPAALSARLKALFDPAGILSPRAAPGAGA</sequence>
<dbReference type="GO" id="GO:0003824">
    <property type="term" value="F:catalytic activity"/>
    <property type="evidence" value="ECO:0007669"/>
    <property type="project" value="InterPro"/>
</dbReference>
<name>A0A7X1FZA7_9SPHN</name>
<evidence type="ECO:0000313" key="4">
    <source>
        <dbReference type="EMBL" id="MBC2669755.1"/>
    </source>
</evidence>
<dbReference type="RefSeq" id="WP_185679617.1">
    <property type="nucleotide sequence ID" value="NZ_JACLAX010000010.1"/>
</dbReference>
<gene>
    <name evidence="4" type="ORF">H7F53_11430</name>
</gene>
<dbReference type="PROSITE" id="PS51387">
    <property type="entry name" value="FAD_PCMH"/>
    <property type="match status" value="1"/>
</dbReference>
<protein>
    <submittedName>
        <fullName evidence="4">FAD-binding protein</fullName>
    </submittedName>
</protein>